<feature type="compositionally biased region" description="Polar residues" evidence="1">
    <location>
        <begin position="48"/>
        <end position="57"/>
    </location>
</feature>
<dbReference type="AlphaFoldDB" id="A0A498JLF4"/>
<dbReference type="Proteomes" id="UP000290289">
    <property type="component" value="Chromosome 6"/>
</dbReference>
<name>A0A498JLF4_MALDO</name>
<evidence type="ECO:0000313" key="2">
    <source>
        <dbReference type="EMBL" id="RXH96558.1"/>
    </source>
</evidence>
<keyword evidence="3" id="KW-1185">Reference proteome</keyword>
<reference evidence="2 3" key="1">
    <citation type="submission" date="2018-10" db="EMBL/GenBank/DDBJ databases">
        <title>A high-quality apple genome assembly.</title>
        <authorList>
            <person name="Hu J."/>
        </authorList>
    </citation>
    <scope>NUCLEOTIDE SEQUENCE [LARGE SCALE GENOMIC DNA]</scope>
    <source>
        <strain evidence="3">cv. HFTH1</strain>
        <tissue evidence="2">Young leaf</tissue>
    </source>
</reference>
<accession>A0A498JLF4</accession>
<evidence type="ECO:0000256" key="1">
    <source>
        <dbReference type="SAM" id="MobiDB-lite"/>
    </source>
</evidence>
<dbReference type="EMBL" id="RDQH01000332">
    <property type="protein sequence ID" value="RXH96558.1"/>
    <property type="molecule type" value="Genomic_DNA"/>
</dbReference>
<gene>
    <name evidence="2" type="ORF">DVH24_009062</name>
</gene>
<evidence type="ECO:0000313" key="3">
    <source>
        <dbReference type="Proteomes" id="UP000290289"/>
    </source>
</evidence>
<proteinExistence type="predicted"/>
<comment type="caution">
    <text evidence="2">The sequence shown here is derived from an EMBL/GenBank/DDBJ whole genome shotgun (WGS) entry which is preliminary data.</text>
</comment>
<organism evidence="2 3">
    <name type="scientific">Malus domestica</name>
    <name type="common">Apple</name>
    <name type="synonym">Pyrus malus</name>
    <dbReference type="NCBI Taxonomy" id="3750"/>
    <lineage>
        <taxon>Eukaryota</taxon>
        <taxon>Viridiplantae</taxon>
        <taxon>Streptophyta</taxon>
        <taxon>Embryophyta</taxon>
        <taxon>Tracheophyta</taxon>
        <taxon>Spermatophyta</taxon>
        <taxon>Magnoliopsida</taxon>
        <taxon>eudicotyledons</taxon>
        <taxon>Gunneridae</taxon>
        <taxon>Pentapetalae</taxon>
        <taxon>rosids</taxon>
        <taxon>fabids</taxon>
        <taxon>Rosales</taxon>
        <taxon>Rosaceae</taxon>
        <taxon>Amygdaloideae</taxon>
        <taxon>Maleae</taxon>
        <taxon>Malus</taxon>
    </lineage>
</organism>
<protein>
    <submittedName>
        <fullName evidence="2">Uncharacterized protein</fullName>
    </submittedName>
</protein>
<feature type="region of interest" description="Disordered" evidence="1">
    <location>
        <begin position="44"/>
        <end position="67"/>
    </location>
</feature>
<sequence length="67" mass="7255">MKGFTLFQDPSGFVHQHLAPSVGIDTKTHVGSLSIFHLRHESAETKNPKLSQKTHGATSSLTLSLLS</sequence>
<feature type="compositionally biased region" description="Low complexity" evidence="1">
    <location>
        <begin position="58"/>
        <end position="67"/>
    </location>
</feature>